<dbReference type="PROSITE" id="PS01124">
    <property type="entry name" value="HTH_ARAC_FAMILY_2"/>
    <property type="match status" value="1"/>
</dbReference>
<keyword evidence="8" id="KW-1185">Reference proteome</keyword>
<evidence type="ECO:0000313" key="7">
    <source>
        <dbReference type="EMBL" id="RAV21446.1"/>
    </source>
</evidence>
<dbReference type="Pfam" id="PF12833">
    <property type="entry name" value="HTH_18"/>
    <property type="match status" value="1"/>
</dbReference>
<evidence type="ECO:0000256" key="1">
    <source>
        <dbReference type="ARBA" id="ARBA00023015"/>
    </source>
</evidence>
<keyword evidence="2" id="KW-0238">DNA-binding</keyword>
<dbReference type="EMBL" id="QMFB01000004">
    <property type="protein sequence ID" value="RAV21446.1"/>
    <property type="molecule type" value="Genomic_DNA"/>
</dbReference>
<dbReference type="RefSeq" id="WP_113030537.1">
    <property type="nucleotide sequence ID" value="NZ_QMFB01000004.1"/>
</dbReference>
<keyword evidence="3" id="KW-0804">Transcription</keyword>
<dbReference type="Pfam" id="PF00072">
    <property type="entry name" value="Response_reg"/>
    <property type="match status" value="1"/>
</dbReference>
<comment type="caution">
    <text evidence="7">The sequence shown here is derived from an EMBL/GenBank/DDBJ whole genome shotgun (WGS) entry which is preliminary data.</text>
</comment>
<name>A0A329MQ81_9BACL</name>
<dbReference type="PRINTS" id="PR00032">
    <property type="entry name" value="HTHARAC"/>
</dbReference>
<dbReference type="InterPro" id="IPR001789">
    <property type="entry name" value="Sig_transdc_resp-reg_receiver"/>
</dbReference>
<gene>
    <name evidence="7" type="ORF">DQG23_09195</name>
</gene>
<dbReference type="Gene3D" id="3.40.50.2300">
    <property type="match status" value="1"/>
</dbReference>
<dbReference type="SMART" id="SM00448">
    <property type="entry name" value="REC"/>
    <property type="match status" value="1"/>
</dbReference>
<dbReference type="AlphaFoldDB" id="A0A329MQ81"/>
<keyword evidence="1" id="KW-0805">Transcription regulation</keyword>
<dbReference type="Proteomes" id="UP000250369">
    <property type="component" value="Unassembled WGS sequence"/>
</dbReference>
<dbReference type="CDD" id="cd17536">
    <property type="entry name" value="REC_YesN-like"/>
    <property type="match status" value="1"/>
</dbReference>
<dbReference type="Gene3D" id="1.10.10.60">
    <property type="entry name" value="Homeodomain-like"/>
    <property type="match status" value="2"/>
</dbReference>
<accession>A0A329MQ81</accession>
<dbReference type="InterPro" id="IPR020449">
    <property type="entry name" value="Tscrpt_reg_AraC-type_HTH"/>
</dbReference>
<feature type="modified residue" description="4-aspartylphosphate" evidence="4">
    <location>
        <position position="55"/>
    </location>
</feature>
<dbReference type="GO" id="GO:0003700">
    <property type="term" value="F:DNA-binding transcription factor activity"/>
    <property type="evidence" value="ECO:0007669"/>
    <property type="project" value="InterPro"/>
</dbReference>
<dbReference type="InterPro" id="IPR018060">
    <property type="entry name" value="HTH_AraC"/>
</dbReference>
<dbReference type="SUPFAM" id="SSF46689">
    <property type="entry name" value="Homeodomain-like"/>
    <property type="match status" value="2"/>
</dbReference>
<evidence type="ECO:0008006" key="9">
    <source>
        <dbReference type="Google" id="ProtNLM"/>
    </source>
</evidence>
<dbReference type="GO" id="GO:0043565">
    <property type="term" value="F:sequence-specific DNA binding"/>
    <property type="evidence" value="ECO:0007669"/>
    <property type="project" value="InterPro"/>
</dbReference>
<feature type="domain" description="HTH araC/xylS-type" evidence="5">
    <location>
        <begin position="451"/>
        <end position="549"/>
    </location>
</feature>
<dbReference type="SMART" id="SM00342">
    <property type="entry name" value="HTH_ARAC"/>
    <property type="match status" value="1"/>
</dbReference>
<dbReference type="InterPro" id="IPR009057">
    <property type="entry name" value="Homeodomain-like_sf"/>
</dbReference>
<dbReference type="OrthoDB" id="2543932at2"/>
<evidence type="ECO:0000313" key="8">
    <source>
        <dbReference type="Proteomes" id="UP000250369"/>
    </source>
</evidence>
<proteinExistence type="predicted"/>
<dbReference type="PROSITE" id="PS00041">
    <property type="entry name" value="HTH_ARAC_FAMILY_1"/>
    <property type="match status" value="1"/>
</dbReference>
<protein>
    <recommendedName>
        <fullName evidence="9">DNA-binding response regulator</fullName>
    </recommendedName>
</protein>
<keyword evidence="4" id="KW-0597">Phosphoprotein</keyword>
<evidence type="ECO:0000259" key="6">
    <source>
        <dbReference type="PROSITE" id="PS50110"/>
    </source>
</evidence>
<evidence type="ECO:0000256" key="3">
    <source>
        <dbReference type="ARBA" id="ARBA00023163"/>
    </source>
</evidence>
<feature type="domain" description="Response regulatory" evidence="6">
    <location>
        <begin position="3"/>
        <end position="120"/>
    </location>
</feature>
<dbReference type="InterPro" id="IPR018062">
    <property type="entry name" value="HTH_AraC-typ_CS"/>
</dbReference>
<dbReference type="SUPFAM" id="SSF52172">
    <property type="entry name" value="CheY-like"/>
    <property type="match status" value="1"/>
</dbReference>
<evidence type="ECO:0000256" key="4">
    <source>
        <dbReference type="PROSITE-ProRule" id="PRU00169"/>
    </source>
</evidence>
<dbReference type="PANTHER" id="PTHR43280">
    <property type="entry name" value="ARAC-FAMILY TRANSCRIPTIONAL REGULATOR"/>
    <property type="match status" value="1"/>
</dbReference>
<dbReference type="PANTHER" id="PTHR43280:SF10">
    <property type="entry name" value="REGULATORY PROTEIN POCR"/>
    <property type="match status" value="1"/>
</dbReference>
<organism evidence="7 8">
    <name type="scientific">Paenibacillus contaminans</name>
    <dbReference type="NCBI Taxonomy" id="450362"/>
    <lineage>
        <taxon>Bacteria</taxon>
        <taxon>Bacillati</taxon>
        <taxon>Bacillota</taxon>
        <taxon>Bacilli</taxon>
        <taxon>Bacillales</taxon>
        <taxon>Paenibacillaceae</taxon>
        <taxon>Paenibacillus</taxon>
    </lineage>
</organism>
<evidence type="ECO:0000256" key="2">
    <source>
        <dbReference type="ARBA" id="ARBA00023125"/>
    </source>
</evidence>
<dbReference type="InterPro" id="IPR011006">
    <property type="entry name" value="CheY-like_superfamily"/>
</dbReference>
<dbReference type="PROSITE" id="PS50110">
    <property type="entry name" value="RESPONSE_REGULATORY"/>
    <property type="match status" value="1"/>
</dbReference>
<evidence type="ECO:0000259" key="5">
    <source>
        <dbReference type="PROSITE" id="PS01124"/>
    </source>
</evidence>
<reference evidence="7 8" key="1">
    <citation type="journal article" date="2009" name="Int. J. Syst. Evol. Microbiol.">
        <title>Paenibacillus contaminans sp. nov., isolated from a contaminated laboratory plate.</title>
        <authorList>
            <person name="Chou J.H."/>
            <person name="Lee J.H."/>
            <person name="Lin M.C."/>
            <person name="Chang P.S."/>
            <person name="Arun A.B."/>
            <person name="Young C.C."/>
            <person name="Chen W.M."/>
        </authorList>
    </citation>
    <scope>NUCLEOTIDE SEQUENCE [LARGE SCALE GENOMIC DNA]</scope>
    <source>
        <strain evidence="7 8">CKOBP-6</strain>
    </source>
</reference>
<sequence length="552" mass="63331">MNRLLIVDDEKMIVDGIYELFEQSAFADLDIYRAYSGKMALKLLGRTKCDVVLSDIAMPGMDGLQLQREIHRLWPQCKVIFLTSHNDFHYAHNALRSGIFDYVLKTEEDDHIVDAVRRALDSLDAERRSEAFIDQARKQLHEALPALSKEHLRKICNGVFAPADIAPATFAELRIPLDASRPVWPIIGRVDDWSGYESAADRALMTYALQNMSGEYFVKERFYMIPLDSTHFAMFVQASEKEGNSEAVEPYYGEHQLRLFIVETVEMIRSSMKQLCKLPVSFAVGQGPVMWDRLYHAFERLRKLLVRGLGSSGEMIVCEGTPFADVPAAASDSHRQTVKTIIRRLSDIELTDLRQHDRFAEVVQELKACLASGFHTSLYLEVYYSVAAHLLSEISRWAPHLLKADAGIEAILEFRAEKPYTVALDDLIKLSARLLDESIEDQRERTHQVIRKLHQYIADHLDRDLSLTALSDVVYLNPIYLSRLYKQTTGIGLVDYINDIRMQRAKSHLAETQMKIHEIARSIGIETPTYFARLFKRREGITPQEYRDRFNK</sequence>
<dbReference type="GO" id="GO:0000160">
    <property type="term" value="P:phosphorelay signal transduction system"/>
    <property type="evidence" value="ECO:0007669"/>
    <property type="project" value="InterPro"/>
</dbReference>